<dbReference type="InterPro" id="IPR013886">
    <property type="entry name" value="PI31_Prot_C"/>
</dbReference>
<dbReference type="InterPro" id="IPR021625">
    <property type="entry name" value="PI31_Prot_N"/>
</dbReference>
<dbReference type="GO" id="GO:0004866">
    <property type="term" value="F:endopeptidase inhibitor activity"/>
    <property type="evidence" value="ECO:0007669"/>
    <property type="project" value="InterPro"/>
</dbReference>
<dbReference type="EMBL" id="JADGJD010000483">
    <property type="protein sequence ID" value="KAJ3050694.1"/>
    <property type="molecule type" value="Genomic_DNA"/>
</dbReference>
<evidence type="ECO:0000256" key="9">
    <source>
        <dbReference type="ARBA" id="ARBA00022990"/>
    </source>
</evidence>
<dbReference type="Pfam" id="PF11566">
    <property type="entry name" value="PI31_Prot_N"/>
    <property type="match status" value="1"/>
</dbReference>
<dbReference type="Pfam" id="PF08577">
    <property type="entry name" value="PI31_Prot_C"/>
    <property type="match status" value="1"/>
</dbReference>
<evidence type="ECO:0000313" key="14">
    <source>
        <dbReference type="EMBL" id="KAJ3050694.1"/>
    </source>
</evidence>
<evidence type="ECO:0000256" key="7">
    <source>
        <dbReference type="ARBA" id="ARBA00022824"/>
    </source>
</evidence>
<evidence type="ECO:0000256" key="8">
    <source>
        <dbReference type="ARBA" id="ARBA00022942"/>
    </source>
</evidence>
<keyword evidence="9" id="KW-0007">Acetylation</keyword>
<evidence type="ECO:0000256" key="3">
    <source>
        <dbReference type="ARBA" id="ARBA00006405"/>
    </source>
</evidence>
<dbReference type="Proteomes" id="UP001212841">
    <property type="component" value="Unassembled WGS sequence"/>
</dbReference>
<feature type="region of interest" description="Disordered" evidence="11">
    <location>
        <begin position="303"/>
        <end position="415"/>
    </location>
</feature>
<evidence type="ECO:0000259" key="12">
    <source>
        <dbReference type="Pfam" id="PF08577"/>
    </source>
</evidence>
<keyword evidence="5" id="KW-0963">Cytoplasm</keyword>
<comment type="subcellular location">
    <subcellularLocation>
        <location evidence="2">Cytoplasm</location>
    </subcellularLocation>
    <subcellularLocation>
        <location evidence="1">Endoplasmic reticulum</location>
    </subcellularLocation>
</comment>
<keyword evidence="4" id="KW-0488">Methylation</keyword>
<evidence type="ECO:0000256" key="11">
    <source>
        <dbReference type="SAM" id="MobiDB-lite"/>
    </source>
</evidence>
<dbReference type="InterPro" id="IPR045128">
    <property type="entry name" value="PI31-like"/>
</dbReference>
<evidence type="ECO:0008006" key="16">
    <source>
        <dbReference type="Google" id="ProtNLM"/>
    </source>
</evidence>
<evidence type="ECO:0000313" key="15">
    <source>
        <dbReference type="Proteomes" id="UP001212841"/>
    </source>
</evidence>
<dbReference type="GO" id="GO:0043161">
    <property type="term" value="P:proteasome-mediated ubiquitin-dependent protein catabolic process"/>
    <property type="evidence" value="ECO:0007669"/>
    <property type="project" value="InterPro"/>
</dbReference>
<evidence type="ECO:0000256" key="1">
    <source>
        <dbReference type="ARBA" id="ARBA00004240"/>
    </source>
</evidence>
<dbReference type="GO" id="GO:0000502">
    <property type="term" value="C:proteasome complex"/>
    <property type="evidence" value="ECO:0007669"/>
    <property type="project" value="UniProtKB-KW"/>
</dbReference>
<feature type="domain" description="PI31 proteasome regulator C-terminal" evidence="12">
    <location>
        <begin position="262"/>
        <end position="344"/>
    </location>
</feature>
<sequence length="415" mass="43385">MASSNQSDNPLDPAALCDTVNEALSQTQTAGTPAFNHGVDLTMALFHAMMINLGFRFLGLGEEANTSPVSATDDHAKVARATAPLPTEWNRTRDSYSFRYKHHQSQFTFLVKAVKVASKLIIHGMAIEDGSLHTLELSVPTFINPNFSFPYPSSGANIDTSEIRNAFASEEQLRELIYQFKIKILQALIPGLNKEGYEETRRSTTGSTSSRPPRANPQPDRDPLRDPTRPGGHPRPIRPFDPFRQGGIGGVGGFQPTNPYGIGDVDLDPFAASPGLVPRPFAGGGMHPGGGMIVDPSHPMFGGVGGVPGPSRGGGGIGPYAGPGAPPLPPGAVPPGARFDPIGPFGPRPGGGPSGPRPGFGGGGFGGGSGSFGNNPDSDDFPPPGNQGPVARGPDTGEPFDDDDAPPSNYDTMFM</sequence>
<evidence type="ECO:0000259" key="13">
    <source>
        <dbReference type="Pfam" id="PF11566"/>
    </source>
</evidence>
<evidence type="ECO:0000256" key="4">
    <source>
        <dbReference type="ARBA" id="ARBA00022481"/>
    </source>
</evidence>
<evidence type="ECO:0000256" key="2">
    <source>
        <dbReference type="ARBA" id="ARBA00004496"/>
    </source>
</evidence>
<organism evidence="14 15">
    <name type="scientific">Rhizophlyctis rosea</name>
    <dbReference type="NCBI Taxonomy" id="64517"/>
    <lineage>
        <taxon>Eukaryota</taxon>
        <taxon>Fungi</taxon>
        <taxon>Fungi incertae sedis</taxon>
        <taxon>Chytridiomycota</taxon>
        <taxon>Chytridiomycota incertae sedis</taxon>
        <taxon>Chytridiomycetes</taxon>
        <taxon>Rhizophlyctidales</taxon>
        <taxon>Rhizophlyctidaceae</taxon>
        <taxon>Rhizophlyctis</taxon>
    </lineage>
</organism>
<keyword evidence="7" id="KW-0256">Endoplasmic reticulum</keyword>
<feature type="compositionally biased region" description="Low complexity" evidence="11">
    <location>
        <begin position="203"/>
        <end position="213"/>
    </location>
</feature>
<dbReference type="GO" id="GO:0070628">
    <property type="term" value="F:proteasome binding"/>
    <property type="evidence" value="ECO:0007669"/>
    <property type="project" value="InterPro"/>
</dbReference>
<accession>A0AAD5SBZ8</accession>
<proteinExistence type="inferred from homology"/>
<keyword evidence="15" id="KW-1185">Reference proteome</keyword>
<feature type="compositionally biased region" description="Gly residues" evidence="11">
    <location>
        <begin position="303"/>
        <end position="321"/>
    </location>
</feature>
<keyword evidence="6" id="KW-0597">Phosphoprotein</keyword>
<comment type="similarity">
    <text evidence="3">Belongs to the proteasome inhibitor PI31 family.</text>
</comment>
<dbReference type="Gene3D" id="3.40.1000.30">
    <property type="match status" value="1"/>
</dbReference>
<evidence type="ECO:0000256" key="5">
    <source>
        <dbReference type="ARBA" id="ARBA00022490"/>
    </source>
</evidence>
<protein>
    <recommendedName>
        <fullName evidence="16">Proteasome inhibitor PI31 subunit</fullName>
    </recommendedName>
</protein>
<feature type="domain" description="PI31 proteasome regulator N-terminal" evidence="13">
    <location>
        <begin position="34"/>
        <end position="195"/>
    </location>
</feature>
<feature type="compositionally biased region" description="Gly residues" evidence="11">
    <location>
        <begin position="348"/>
        <end position="371"/>
    </location>
</feature>
<dbReference type="GO" id="GO:0005783">
    <property type="term" value="C:endoplasmic reticulum"/>
    <property type="evidence" value="ECO:0007669"/>
    <property type="project" value="UniProtKB-SubCell"/>
</dbReference>
<comment type="caution">
    <text evidence="14">The sequence shown here is derived from an EMBL/GenBank/DDBJ whole genome shotgun (WGS) entry which is preliminary data.</text>
</comment>
<comment type="function">
    <text evidence="10">Plays an important role in control of proteasome function. Inhibits the hydrolysis of protein and peptide substrates by the 20S proteasome. Also inhibits the activation of the proteasome by the proteasome regulatory proteins PA700 and PA28.</text>
</comment>
<feature type="compositionally biased region" description="Pro residues" evidence="11">
    <location>
        <begin position="324"/>
        <end position="333"/>
    </location>
</feature>
<dbReference type="PANTHER" id="PTHR13266">
    <property type="entry name" value="PROTEASOME INHIBITOR"/>
    <property type="match status" value="1"/>
</dbReference>
<dbReference type="PANTHER" id="PTHR13266:SF1">
    <property type="entry name" value="PROTEASOME INHIBITOR PI31 SUBUNIT"/>
    <property type="match status" value="1"/>
</dbReference>
<keyword evidence="8" id="KW-0647">Proteasome</keyword>
<gene>
    <name evidence="14" type="ORF">HK097_008320</name>
</gene>
<feature type="region of interest" description="Disordered" evidence="11">
    <location>
        <begin position="196"/>
        <end position="260"/>
    </location>
</feature>
<feature type="compositionally biased region" description="Basic and acidic residues" evidence="11">
    <location>
        <begin position="219"/>
        <end position="228"/>
    </location>
</feature>
<dbReference type="AlphaFoldDB" id="A0AAD5SBZ8"/>
<name>A0AAD5SBZ8_9FUNG</name>
<reference evidence="14" key="1">
    <citation type="submission" date="2020-05" db="EMBL/GenBank/DDBJ databases">
        <title>Phylogenomic resolution of chytrid fungi.</title>
        <authorList>
            <person name="Stajich J.E."/>
            <person name="Amses K."/>
            <person name="Simmons R."/>
            <person name="Seto K."/>
            <person name="Myers J."/>
            <person name="Bonds A."/>
            <person name="Quandt C.A."/>
            <person name="Barry K."/>
            <person name="Liu P."/>
            <person name="Grigoriev I."/>
            <person name="Longcore J.E."/>
            <person name="James T.Y."/>
        </authorList>
    </citation>
    <scope>NUCLEOTIDE SEQUENCE</scope>
    <source>
        <strain evidence="14">JEL0318</strain>
    </source>
</reference>
<evidence type="ECO:0000256" key="6">
    <source>
        <dbReference type="ARBA" id="ARBA00022553"/>
    </source>
</evidence>
<evidence type="ECO:0000256" key="10">
    <source>
        <dbReference type="ARBA" id="ARBA00024805"/>
    </source>
</evidence>